<gene>
    <name evidence="1" type="ORF">EW093_06755</name>
</gene>
<evidence type="ECO:0000313" key="2">
    <source>
        <dbReference type="Proteomes" id="UP000323824"/>
    </source>
</evidence>
<dbReference type="RefSeq" id="WP_149567655.1">
    <property type="nucleotide sequence ID" value="NZ_CP035807.1"/>
</dbReference>
<dbReference type="PROSITE" id="PS51257">
    <property type="entry name" value="PROKAR_LIPOPROTEIN"/>
    <property type="match status" value="1"/>
</dbReference>
<dbReference type="Proteomes" id="UP000323824">
    <property type="component" value="Chromosome"/>
</dbReference>
<proteinExistence type="predicted"/>
<dbReference type="PANTHER" id="PTHR37835:SF1">
    <property type="entry name" value="ALPHA-CLOSTRIPAIN"/>
    <property type="match status" value="1"/>
</dbReference>
<sequence>MKYVIYFLILLGFGCQIDHSIETKKSDTSKHLVLIYMDADNDLEKAAIEDINELESIDLTDSGFKIVVLLDRIGGYDKSNGDWTDTRLFEITYDKNGLDNRIVSKRLYGMGLKEGQNVELNMGDPNTIKTFITFVKSSYDFKYSSLIIWNHGGGWRSLSVDQEKIFKSICWDYSDNFDNLLMAELSQGLKGESFDLIGFDACYMGMIEVGYQLKDITGIIIGSEDEEPEDGWDYRDIFTSAILLNSDPLNFANVIVDSYRENSSPYNYTLSAFYTKDFEALVSKLDSFIAYLQHIDTFQILDARGFTVDFNNDTNIDLRDFACQFTSSSEAITLINKIDSIVFNNWSNQFYKKCGGLAIYFPAPNNWGELYYYNDENIDFTKDTKWDEFIKNILQ</sequence>
<dbReference type="OrthoDB" id="9810670at2"/>
<reference evidence="1 2" key="2">
    <citation type="submission" date="2019-09" db="EMBL/GenBank/DDBJ databases">
        <title>Complete Genome Sequence and Methylome Analysis of free living Spirochaetas.</title>
        <authorList>
            <person name="Leshcheva N."/>
            <person name="Mikheeva N."/>
        </authorList>
    </citation>
    <scope>NUCLEOTIDE SEQUENCE [LARGE SCALE GENOMIC DNA]</scope>
    <source>
        <strain evidence="1 2">P</strain>
    </source>
</reference>
<keyword evidence="2" id="KW-1185">Reference proteome</keyword>
<dbReference type="EMBL" id="CP035807">
    <property type="protein sequence ID" value="QEN04408.1"/>
    <property type="molecule type" value="Genomic_DNA"/>
</dbReference>
<reference evidence="1 2" key="1">
    <citation type="submission" date="2019-02" db="EMBL/GenBank/DDBJ databases">
        <authorList>
            <person name="Fomenkov A."/>
            <person name="Dubinina G."/>
            <person name="Grabovich M."/>
            <person name="Vincze T."/>
            <person name="Roberts R.J."/>
        </authorList>
    </citation>
    <scope>NUCLEOTIDE SEQUENCE [LARGE SCALE GENOMIC DNA]</scope>
    <source>
        <strain evidence="1 2">P</strain>
    </source>
</reference>
<dbReference type="KEGG" id="sper:EW093_06755"/>
<accession>A0A5C1QAN9</accession>
<dbReference type="PANTHER" id="PTHR37835">
    <property type="entry name" value="ALPHA-CLOSTRIPAIN"/>
    <property type="match status" value="1"/>
</dbReference>
<evidence type="ECO:0008006" key="3">
    <source>
        <dbReference type="Google" id="ProtNLM"/>
    </source>
</evidence>
<organism evidence="1 2">
    <name type="scientific">Thiospirochaeta perfilievii</name>
    <dbReference type="NCBI Taxonomy" id="252967"/>
    <lineage>
        <taxon>Bacteria</taxon>
        <taxon>Pseudomonadati</taxon>
        <taxon>Spirochaetota</taxon>
        <taxon>Spirochaetia</taxon>
        <taxon>Spirochaetales</taxon>
        <taxon>Spirochaetaceae</taxon>
        <taxon>Thiospirochaeta</taxon>
    </lineage>
</organism>
<name>A0A5C1QAN9_9SPIO</name>
<dbReference type="Gene3D" id="3.40.50.11970">
    <property type="match status" value="1"/>
</dbReference>
<dbReference type="InterPro" id="IPR005077">
    <property type="entry name" value="Peptidase_C11"/>
</dbReference>
<protein>
    <recommendedName>
        <fullName evidence="3">Clostripain</fullName>
    </recommendedName>
</protein>
<dbReference type="Pfam" id="PF03415">
    <property type="entry name" value="Peptidase_C11"/>
    <property type="match status" value="1"/>
</dbReference>
<evidence type="ECO:0000313" key="1">
    <source>
        <dbReference type="EMBL" id="QEN04408.1"/>
    </source>
</evidence>
<dbReference type="AlphaFoldDB" id="A0A5C1QAN9"/>